<keyword evidence="3" id="KW-1185">Reference proteome</keyword>
<evidence type="ECO:0008006" key="4">
    <source>
        <dbReference type="Google" id="ProtNLM"/>
    </source>
</evidence>
<evidence type="ECO:0000256" key="1">
    <source>
        <dbReference type="SAM" id="MobiDB-lite"/>
    </source>
</evidence>
<evidence type="ECO:0000313" key="2">
    <source>
        <dbReference type="EMBL" id="MFC6953470.1"/>
    </source>
</evidence>
<dbReference type="AlphaFoldDB" id="A0ABD5VD52"/>
<organism evidence="2 3">
    <name type="scientific">Halorubellus litoreus</name>
    <dbReference type="NCBI Taxonomy" id="755308"/>
    <lineage>
        <taxon>Archaea</taxon>
        <taxon>Methanobacteriati</taxon>
        <taxon>Methanobacteriota</taxon>
        <taxon>Stenosarchaea group</taxon>
        <taxon>Halobacteria</taxon>
        <taxon>Halobacteriales</taxon>
        <taxon>Halorubellaceae</taxon>
        <taxon>Halorubellus</taxon>
    </lineage>
</organism>
<evidence type="ECO:0000313" key="3">
    <source>
        <dbReference type="Proteomes" id="UP001596395"/>
    </source>
</evidence>
<dbReference type="EMBL" id="JBHSXN010000002">
    <property type="protein sequence ID" value="MFC6953470.1"/>
    <property type="molecule type" value="Genomic_DNA"/>
</dbReference>
<reference evidence="2 3" key="1">
    <citation type="journal article" date="2019" name="Int. J. Syst. Evol. Microbiol.">
        <title>The Global Catalogue of Microorganisms (GCM) 10K type strain sequencing project: providing services to taxonomists for standard genome sequencing and annotation.</title>
        <authorList>
            <consortium name="The Broad Institute Genomics Platform"/>
            <consortium name="The Broad Institute Genome Sequencing Center for Infectious Disease"/>
            <person name="Wu L."/>
            <person name="Ma J."/>
        </authorList>
    </citation>
    <scope>NUCLEOTIDE SEQUENCE [LARGE SCALE GENOMIC DNA]</scope>
    <source>
        <strain evidence="2 3">GX26</strain>
    </source>
</reference>
<comment type="caution">
    <text evidence="2">The sequence shown here is derived from an EMBL/GenBank/DDBJ whole genome shotgun (WGS) entry which is preliminary data.</text>
</comment>
<sequence>MADLAAETLVAAHETILDCWAQEKPEQVSKLAEPVRTEPVYRPLSPSRSEEEFYQERDEYLRELTRFRVREVREIRNGHIRPESRVAVIEDTNRMAIYRGCVPDILRGAVDWPDDVIAFARDEVPKRVRRPRASRSRPEEDASDELAPPAITEILPRSILDGAARVAAVDELILYRALDDLQSRMERQFDELVAQYTVERCAVDHIAIEADERVLANALAGYSDEAREAVALAHARSYPSSTTGDGTPLHIACSPTDIYHITDVANGG</sequence>
<name>A0ABD5VD52_9EURY</name>
<gene>
    <name evidence="2" type="ORF">ACFQGB_11410</name>
</gene>
<dbReference type="Proteomes" id="UP001596395">
    <property type="component" value="Unassembled WGS sequence"/>
</dbReference>
<protein>
    <recommendedName>
        <fullName evidence="4">Halobacterial output domain-containing protein</fullName>
    </recommendedName>
</protein>
<proteinExistence type="predicted"/>
<accession>A0ABD5VD52</accession>
<feature type="region of interest" description="Disordered" evidence="1">
    <location>
        <begin position="128"/>
        <end position="148"/>
    </location>
</feature>
<dbReference type="RefSeq" id="WP_336350428.1">
    <property type="nucleotide sequence ID" value="NZ_JAZAQL010000002.1"/>
</dbReference>